<name>A0A0E0FJ88_ORYNI</name>
<feature type="region of interest" description="Disordered" evidence="1">
    <location>
        <begin position="64"/>
        <end position="107"/>
    </location>
</feature>
<dbReference type="Proteomes" id="UP000006591">
    <property type="component" value="Chromosome 1"/>
</dbReference>
<feature type="domain" description="DUF834" evidence="2">
    <location>
        <begin position="41"/>
        <end position="76"/>
    </location>
</feature>
<dbReference type="InterPro" id="IPR008552">
    <property type="entry name" value="DUF834"/>
</dbReference>
<evidence type="ECO:0000256" key="1">
    <source>
        <dbReference type="SAM" id="MobiDB-lite"/>
    </source>
</evidence>
<dbReference type="AlphaFoldDB" id="A0A0E0FJ88"/>
<sequence length="107" mass="11489">MWVDTVPRTGQERGALEVDGVGVGDLSWSQPPVTQIRWWCQVRGGNRVSAGFDAEEVVAEERRATAKPTVGAAWSRHATGAHRREGEMRSGVGGPGQDARSSGYLGK</sequence>
<dbReference type="EnsemblPlants" id="ONIVA01G11340.1">
    <property type="protein sequence ID" value="ONIVA01G11340.1"/>
    <property type="gene ID" value="ONIVA01G11340"/>
</dbReference>
<keyword evidence="4" id="KW-1185">Reference proteome</keyword>
<protein>
    <recommendedName>
        <fullName evidence="2">DUF834 domain-containing protein</fullName>
    </recommendedName>
</protein>
<reference evidence="3" key="1">
    <citation type="submission" date="2015-04" db="UniProtKB">
        <authorList>
            <consortium name="EnsemblPlants"/>
        </authorList>
    </citation>
    <scope>IDENTIFICATION</scope>
    <source>
        <strain evidence="3">SL10</strain>
    </source>
</reference>
<evidence type="ECO:0000313" key="4">
    <source>
        <dbReference type="Proteomes" id="UP000006591"/>
    </source>
</evidence>
<organism evidence="3">
    <name type="scientific">Oryza nivara</name>
    <name type="common">Indian wild rice</name>
    <name type="synonym">Oryza sativa f. spontanea</name>
    <dbReference type="NCBI Taxonomy" id="4536"/>
    <lineage>
        <taxon>Eukaryota</taxon>
        <taxon>Viridiplantae</taxon>
        <taxon>Streptophyta</taxon>
        <taxon>Embryophyta</taxon>
        <taxon>Tracheophyta</taxon>
        <taxon>Spermatophyta</taxon>
        <taxon>Magnoliopsida</taxon>
        <taxon>Liliopsida</taxon>
        <taxon>Poales</taxon>
        <taxon>Poaceae</taxon>
        <taxon>BOP clade</taxon>
        <taxon>Oryzoideae</taxon>
        <taxon>Oryzeae</taxon>
        <taxon>Oryzinae</taxon>
        <taxon>Oryza</taxon>
    </lineage>
</organism>
<dbReference type="HOGENOM" id="CLU_175852_0_0_1"/>
<dbReference type="Pfam" id="PF05754">
    <property type="entry name" value="DUF834"/>
    <property type="match status" value="1"/>
</dbReference>
<dbReference type="Gramene" id="ONIVA01G11340.1">
    <property type="protein sequence ID" value="ONIVA01G11340.1"/>
    <property type="gene ID" value="ONIVA01G11340"/>
</dbReference>
<proteinExistence type="predicted"/>
<reference evidence="3" key="2">
    <citation type="submission" date="2018-04" db="EMBL/GenBank/DDBJ databases">
        <title>OnivRS2 (Oryza nivara Reference Sequence Version 2).</title>
        <authorList>
            <person name="Zhang J."/>
            <person name="Kudrna D."/>
            <person name="Lee S."/>
            <person name="Talag J."/>
            <person name="Rajasekar S."/>
            <person name="Welchert J."/>
            <person name="Hsing Y.-I."/>
            <person name="Wing R.A."/>
        </authorList>
    </citation>
    <scope>NUCLEOTIDE SEQUENCE [LARGE SCALE GENOMIC DNA]</scope>
</reference>
<evidence type="ECO:0000313" key="3">
    <source>
        <dbReference type="EnsemblPlants" id="ONIVA01G11340.1"/>
    </source>
</evidence>
<evidence type="ECO:0000259" key="2">
    <source>
        <dbReference type="Pfam" id="PF05754"/>
    </source>
</evidence>
<accession>A0A0E0FJ88</accession>